<dbReference type="Proteomes" id="UP000316621">
    <property type="component" value="Chromosome 6"/>
</dbReference>
<evidence type="ECO:0000313" key="1">
    <source>
        <dbReference type="EMBL" id="RZC66101.1"/>
    </source>
</evidence>
<dbReference type="EMBL" id="CM010720">
    <property type="protein sequence ID" value="RZC66101.1"/>
    <property type="molecule type" value="Genomic_DNA"/>
</dbReference>
<dbReference type="AlphaFoldDB" id="A0A4Y7K1H7"/>
<sequence length="76" mass="8679">MSMFDDSRMDVIQSTRSNYQNKLLHGHTLKCGWLVPCVQPFELVIADKLFEMERRRVKKLGSECLLVPKVSSGSGH</sequence>
<organism evidence="1 2">
    <name type="scientific">Papaver somniferum</name>
    <name type="common">Opium poppy</name>
    <dbReference type="NCBI Taxonomy" id="3469"/>
    <lineage>
        <taxon>Eukaryota</taxon>
        <taxon>Viridiplantae</taxon>
        <taxon>Streptophyta</taxon>
        <taxon>Embryophyta</taxon>
        <taxon>Tracheophyta</taxon>
        <taxon>Spermatophyta</taxon>
        <taxon>Magnoliopsida</taxon>
        <taxon>Ranunculales</taxon>
        <taxon>Papaveraceae</taxon>
        <taxon>Papaveroideae</taxon>
        <taxon>Papaver</taxon>
    </lineage>
</organism>
<accession>A0A4Y7K1H7</accession>
<reference evidence="1 2" key="1">
    <citation type="journal article" date="2018" name="Science">
        <title>The opium poppy genome and morphinan production.</title>
        <authorList>
            <person name="Guo L."/>
            <person name="Winzer T."/>
            <person name="Yang X."/>
            <person name="Li Y."/>
            <person name="Ning Z."/>
            <person name="He Z."/>
            <person name="Teodor R."/>
            <person name="Lu Y."/>
            <person name="Bowser T.A."/>
            <person name="Graham I.A."/>
            <person name="Ye K."/>
        </authorList>
    </citation>
    <scope>NUCLEOTIDE SEQUENCE [LARGE SCALE GENOMIC DNA]</scope>
    <source>
        <strain evidence="2">cv. HN1</strain>
        <tissue evidence="1">Leaves</tissue>
    </source>
</reference>
<gene>
    <name evidence="1" type="ORF">C5167_009789</name>
</gene>
<keyword evidence="2" id="KW-1185">Reference proteome</keyword>
<protein>
    <submittedName>
        <fullName evidence="1">Uncharacterized protein</fullName>
    </submittedName>
</protein>
<dbReference type="Gramene" id="RZC66101">
    <property type="protein sequence ID" value="RZC66101"/>
    <property type="gene ID" value="C5167_009789"/>
</dbReference>
<evidence type="ECO:0000313" key="2">
    <source>
        <dbReference type="Proteomes" id="UP000316621"/>
    </source>
</evidence>
<proteinExistence type="predicted"/>
<name>A0A4Y7K1H7_PAPSO</name>